<reference evidence="7 8" key="1">
    <citation type="journal article" date="2014" name="Genome Announc.">
        <title>Draft genome sequence of the pathogenic fungus Scedosporium apiospermum.</title>
        <authorList>
            <person name="Vandeputte P."/>
            <person name="Ghamrawi S."/>
            <person name="Rechenmann M."/>
            <person name="Iltis A."/>
            <person name="Giraud S."/>
            <person name="Fleury M."/>
            <person name="Thornton C."/>
            <person name="Delhaes L."/>
            <person name="Meyer W."/>
            <person name="Papon N."/>
            <person name="Bouchara J.P."/>
        </authorList>
    </citation>
    <scope>NUCLEOTIDE SEQUENCE [LARGE SCALE GENOMIC DNA]</scope>
    <source>
        <strain evidence="7 8">IHEM 14462</strain>
    </source>
</reference>
<gene>
    <name evidence="7" type="ORF">SAPIO_CDS3396</name>
</gene>
<keyword evidence="4" id="KW-0539">Nucleus</keyword>
<proteinExistence type="predicted"/>
<organism evidence="7 8">
    <name type="scientific">Pseudallescheria apiosperma</name>
    <name type="common">Scedosporium apiospermum</name>
    <dbReference type="NCBI Taxonomy" id="563466"/>
    <lineage>
        <taxon>Eukaryota</taxon>
        <taxon>Fungi</taxon>
        <taxon>Dikarya</taxon>
        <taxon>Ascomycota</taxon>
        <taxon>Pezizomycotina</taxon>
        <taxon>Sordariomycetes</taxon>
        <taxon>Hypocreomycetidae</taxon>
        <taxon>Microascales</taxon>
        <taxon>Microascaceae</taxon>
        <taxon>Scedosporium</taxon>
    </lineage>
</organism>
<dbReference type="GO" id="GO:0005634">
    <property type="term" value="C:nucleus"/>
    <property type="evidence" value="ECO:0007669"/>
    <property type="project" value="UniProtKB-SubCell"/>
</dbReference>
<evidence type="ECO:0000256" key="2">
    <source>
        <dbReference type="ARBA" id="ARBA00023015"/>
    </source>
</evidence>
<dbReference type="KEGG" id="sapo:SAPIO_CDS3396"/>
<dbReference type="VEuPathDB" id="FungiDB:SAPIO_CDS3396"/>
<feature type="region of interest" description="Disordered" evidence="5">
    <location>
        <begin position="173"/>
        <end position="220"/>
    </location>
</feature>
<keyword evidence="8" id="KW-1185">Reference proteome</keyword>
<evidence type="ECO:0000256" key="1">
    <source>
        <dbReference type="ARBA" id="ARBA00004123"/>
    </source>
</evidence>
<dbReference type="InterPro" id="IPR006565">
    <property type="entry name" value="BTP"/>
</dbReference>
<keyword evidence="2" id="KW-0805">Transcription regulation</keyword>
<dbReference type="Proteomes" id="UP000028545">
    <property type="component" value="Unassembled WGS sequence"/>
</dbReference>
<dbReference type="GeneID" id="27722468"/>
<name>A0A084GAP4_PSEDA</name>
<evidence type="ECO:0000256" key="3">
    <source>
        <dbReference type="ARBA" id="ARBA00023163"/>
    </source>
</evidence>
<evidence type="ECO:0000313" key="7">
    <source>
        <dbReference type="EMBL" id="KEZ44406.1"/>
    </source>
</evidence>
<comment type="subcellular location">
    <subcellularLocation>
        <location evidence="1">Nucleus</location>
    </subcellularLocation>
</comment>
<dbReference type="Gene3D" id="1.10.20.10">
    <property type="entry name" value="Histone, subunit A"/>
    <property type="match status" value="1"/>
</dbReference>
<dbReference type="RefSeq" id="XP_016644205.1">
    <property type="nucleotide sequence ID" value="XM_016786199.1"/>
</dbReference>
<dbReference type="CDD" id="cd00076">
    <property type="entry name" value="HFD_SF"/>
    <property type="match status" value="1"/>
</dbReference>
<comment type="caution">
    <text evidence="7">The sequence shown here is derived from an EMBL/GenBank/DDBJ whole genome shotgun (WGS) entry which is preliminary data.</text>
</comment>
<dbReference type="OMA" id="EWEEDWQ"/>
<evidence type="ECO:0000313" key="8">
    <source>
        <dbReference type="Proteomes" id="UP000028545"/>
    </source>
</evidence>
<dbReference type="SMART" id="SM00576">
    <property type="entry name" value="BTP"/>
    <property type="match status" value="1"/>
</dbReference>
<dbReference type="EMBL" id="JOWA01000088">
    <property type="protein sequence ID" value="KEZ44406.1"/>
    <property type="molecule type" value="Genomic_DNA"/>
</dbReference>
<dbReference type="AlphaFoldDB" id="A0A084GAP4"/>
<sequence>MASPPAFYHALLRPVVLQILRATGYYACRPAVLDTFTDLAARYLYMLAEKTANHAADNEHAELPSVVDLRMALQDVAALLPERVLTDQEYVGVEDTRGMDEFLAWFSGPRNKLIKDYAAVDGDPDATDYLSALKKKHSKTGEDSKYHSTILGKGNDQGDILVEGAEVLTSIESWERSVRGSSGDESDESNAREGEPEPGTPSSVLSSVGDRIADVEMELS</sequence>
<dbReference type="GO" id="GO:0046982">
    <property type="term" value="F:protein heterodimerization activity"/>
    <property type="evidence" value="ECO:0007669"/>
    <property type="project" value="InterPro"/>
</dbReference>
<evidence type="ECO:0000256" key="5">
    <source>
        <dbReference type="SAM" id="MobiDB-lite"/>
    </source>
</evidence>
<dbReference type="HOGENOM" id="CLU_064111_0_0_1"/>
<dbReference type="OrthoDB" id="5402929at2759"/>
<accession>A0A084GAP4</accession>
<evidence type="ECO:0000259" key="6">
    <source>
        <dbReference type="SMART" id="SM00576"/>
    </source>
</evidence>
<dbReference type="InterPro" id="IPR009072">
    <property type="entry name" value="Histone-fold"/>
</dbReference>
<protein>
    <recommendedName>
        <fullName evidence="6">Bromodomain associated domain-containing protein</fullName>
    </recommendedName>
</protein>
<keyword evidence="3" id="KW-0804">Transcription</keyword>
<evidence type="ECO:0000256" key="4">
    <source>
        <dbReference type="ARBA" id="ARBA00023242"/>
    </source>
</evidence>
<dbReference type="Pfam" id="PF07524">
    <property type="entry name" value="Bromo_TP"/>
    <property type="match status" value="1"/>
</dbReference>
<feature type="domain" description="Bromodomain associated" evidence="6">
    <location>
        <begin position="5"/>
        <end position="82"/>
    </location>
</feature>